<dbReference type="PROSITE" id="PS50006">
    <property type="entry name" value="FHA_DOMAIN"/>
    <property type="match status" value="2"/>
</dbReference>
<evidence type="ECO:0000313" key="4">
    <source>
        <dbReference type="EMBL" id="GIZ53671.1"/>
    </source>
</evidence>
<feature type="compositionally biased region" description="Basic and acidic residues" evidence="1">
    <location>
        <begin position="314"/>
        <end position="323"/>
    </location>
</feature>
<feature type="domain" description="FHA" evidence="3">
    <location>
        <begin position="186"/>
        <end position="218"/>
    </location>
</feature>
<dbReference type="InterPro" id="IPR050923">
    <property type="entry name" value="Cell_Proc_Reg/RNA_Proc"/>
</dbReference>
<evidence type="ECO:0000256" key="1">
    <source>
        <dbReference type="SAM" id="MobiDB-lite"/>
    </source>
</evidence>
<dbReference type="InterPro" id="IPR000253">
    <property type="entry name" value="FHA_dom"/>
</dbReference>
<gene>
    <name evidence="4" type="ORF">NCCP691_36850</name>
</gene>
<evidence type="ECO:0000256" key="2">
    <source>
        <dbReference type="SAM" id="Phobius"/>
    </source>
</evidence>
<accession>A0ABQ4Q8Y6</accession>
<dbReference type="PANTHER" id="PTHR23308">
    <property type="entry name" value="NUCLEAR INHIBITOR OF PROTEIN PHOSPHATASE-1"/>
    <property type="match status" value="1"/>
</dbReference>
<dbReference type="Proteomes" id="UP000887222">
    <property type="component" value="Unassembled WGS sequence"/>
</dbReference>
<dbReference type="Gene3D" id="2.60.200.20">
    <property type="match status" value="2"/>
</dbReference>
<dbReference type="SUPFAM" id="SSF49879">
    <property type="entry name" value="SMAD/FHA domain"/>
    <property type="match status" value="2"/>
</dbReference>
<name>A0ABQ4Q8Y6_9BURK</name>
<keyword evidence="2" id="KW-0812">Transmembrane</keyword>
<dbReference type="RefSeq" id="WP_220810085.1">
    <property type="nucleotide sequence ID" value="NZ_BPMK01000019.1"/>
</dbReference>
<organism evidence="4 5">
    <name type="scientific">Noviherbaspirillum aridicola</name>
    <dbReference type="NCBI Taxonomy" id="2849687"/>
    <lineage>
        <taxon>Bacteria</taxon>
        <taxon>Pseudomonadati</taxon>
        <taxon>Pseudomonadota</taxon>
        <taxon>Betaproteobacteria</taxon>
        <taxon>Burkholderiales</taxon>
        <taxon>Oxalobacteraceae</taxon>
        <taxon>Noviherbaspirillum</taxon>
    </lineage>
</organism>
<feature type="transmembrane region" description="Helical" evidence="2">
    <location>
        <begin position="353"/>
        <end position="372"/>
    </location>
</feature>
<evidence type="ECO:0000313" key="5">
    <source>
        <dbReference type="Proteomes" id="UP000887222"/>
    </source>
</evidence>
<dbReference type="CDD" id="cd00060">
    <property type="entry name" value="FHA"/>
    <property type="match status" value="2"/>
</dbReference>
<reference evidence="4 5" key="1">
    <citation type="journal article" date="2022" name="Int. J. Syst. Evol. Microbiol.">
        <title>Noviherbaspirillum aridicola sp. nov., isolated from an arid soil in Pakistan.</title>
        <authorList>
            <person name="Khan I.U."/>
            <person name="Saqib M."/>
            <person name="Amin A."/>
            <person name="Hussain F."/>
            <person name="Li L."/>
            <person name="Liu Y.H."/>
            <person name="Fang B.Z."/>
            <person name="Ahmed I."/>
            <person name="Li W.J."/>
        </authorList>
    </citation>
    <scope>NUCLEOTIDE SEQUENCE [LARGE SCALE GENOMIC DNA]</scope>
    <source>
        <strain evidence="4 5">NCCP-691</strain>
    </source>
</reference>
<feature type="region of interest" description="Disordered" evidence="1">
    <location>
        <begin position="300"/>
        <end position="324"/>
    </location>
</feature>
<dbReference type="Pfam" id="PF00498">
    <property type="entry name" value="FHA"/>
    <property type="match status" value="2"/>
</dbReference>
<dbReference type="EMBL" id="BPMK01000019">
    <property type="protein sequence ID" value="GIZ53671.1"/>
    <property type="molecule type" value="Genomic_DNA"/>
</dbReference>
<keyword evidence="2" id="KW-0472">Membrane</keyword>
<keyword evidence="2" id="KW-1133">Transmembrane helix</keyword>
<proteinExistence type="predicted"/>
<comment type="caution">
    <text evidence="4">The sequence shown here is derived from an EMBL/GenBank/DDBJ whole genome shotgun (WGS) entry which is preliminary data.</text>
</comment>
<protein>
    <recommendedName>
        <fullName evidence="3">FHA domain-containing protein</fullName>
    </recommendedName>
</protein>
<sequence>MAANPSAHPIEASAVTTLEPKSGGAEYDIVLKPLSHPELDDICIEDELFAVGRNERPFDSYPPEIVADLSRRHARIFCEYGAVFIADLDSKNGTTVNGVDIQQKISRLNDGDEICFGRSLSWRVHLGRSGRTERGAPRVAALTLMPHDPAAGLQPLVISRFPFLVSKADDAFARYKEAFPHQVHYLSRRHAHIFLKGGTPFVEDLGSTNGTFVNERRLDEHAVALKDGDTLAFGGHHFVYQVVLQAPEVTLDPTVTRVGPAAAPAAAIARALPPEVAEKTTFVAAADSFLDIFCIDPSVPGEADAPDGEPPEAEAARADEGGPRRGRRATLLAEFRKAFHGESRSARGSNRRWWLAALAALLAVAFAAWWSGHEGRYLKQLMADGDYAQASQAAAEALAERPGDVGLQSLATEALLKAHLPQWLAAQKAGNFDEGSRVLARMSQQGAGNPELQPLLRELSWLGGLQAFAARRPQADAPLRIFSDEETIKSLLAWWDRDTAAHQRALARIAAHVPEFSGPYAAALSYLRGLQAENAVYLAAIERLKSGIANELARGRPEAVSGLLDEAAQKYPRIQGLDEIRRDLAQYLPLADALRERRLGALAAAAERARFATPPFQERMRQLAARELPPPDLMRDYAAVTAAWRRGEAQQALSALQAMQKSGPWRDGVAQDAARRQALLARYEAALKGRDARGQEERLLAFYGSADPLQDAWFIERLGAELAARREPVLRAAQQRIARAESLWSEYQVNGGIEQGQRIEPGVSTRFRSQAGLLSAAAEAQRQGLRVYRQLQADYPAQWNQLQRDIESELALQRRALIDARAGTLAPALVKTKLDMLGGGDER</sequence>
<dbReference type="InterPro" id="IPR008984">
    <property type="entry name" value="SMAD_FHA_dom_sf"/>
</dbReference>
<keyword evidence="5" id="KW-1185">Reference proteome</keyword>
<dbReference type="SMART" id="SM00240">
    <property type="entry name" value="FHA"/>
    <property type="match status" value="2"/>
</dbReference>
<feature type="domain" description="FHA" evidence="3">
    <location>
        <begin position="49"/>
        <end position="101"/>
    </location>
</feature>
<evidence type="ECO:0000259" key="3">
    <source>
        <dbReference type="PROSITE" id="PS50006"/>
    </source>
</evidence>